<keyword evidence="6" id="KW-0472">Membrane</keyword>
<gene>
    <name evidence="10" type="ORF">NDU88_006377</name>
</gene>
<evidence type="ECO:0000259" key="8">
    <source>
        <dbReference type="Pfam" id="PF07773"/>
    </source>
</evidence>
<dbReference type="Proteomes" id="UP001066276">
    <property type="component" value="Chromosome 11"/>
</dbReference>
<sequence length="684" mass="74165">MAPVLGPQVTLLWSAVLIALTWGQVFQPSFILMTSRTASSFLVAKEFNITHFTAIEVDNAVGLPSPNCSGINQTKDWHLDSNKLQTENIFKVTLTWSSPLCSINETNCCTLCVVRTFLLVACQSSTVVASLVIQAEIYSNSTFTGTVSENATVIPNQVYHPLGACPCNLTAGACDIGCCCDQECKNVSRLFNGFCYAGVFGGNVTPSFDQLCTVQTDNNSPDWFPFLCVQSTLENSPFLGYFYQGSTVSPSQLSSFKAPFQANIQESTVGYRQGDPILTDTNEYFTIPQPMGEHCINNAPVAYLQNFDVSCVRPLTSENIAAVTASKIRSGSGGFVTLNVTSSLVDPNNFIMSTDAGGGTLTNSCVNVTVEASYTFIWERNKINAINVAVSLINICLNKSAIVIQRFVANFVSVNSSLPLRTLSGNPGYHLGKPVLALGANASRNIGTLNLWTTAGRGFCSSSTPTPILFGEDSTRGCLLNMNLNGNCSHLGEEIVRFLKSFTQVKYVAMRGNSNATDLTEWVEIIYAEPNKTGMNFGRVNGLCLRVPANMNIQIIIGNIGAVEGIPQQAILGAKINFSTVTFNCEDSCSNFSFPISASVQFIKVPAAQQSALTSFQLNYTEYDCDRNEVCWPQLAYPMTQYYTGEPYADALGKGMVLVGFFILAAVLGGPWNKIRQAWNKTTF</sequence>
<dbReference type="PANTHER" id="PTHR14611">
    <property type="entry name" value="TECTONIC FAMILY MEMBER"/>
    <property type="match status" value="1"/>
</dbReference>
<evidence type="ECO:0000256" key="7">
    <source>
        <dbReference type="SAM" id="SignalP"/>
    </source>
</evidence>
<evidence type="ECO:0000256" key="1">
    <source>
        <dbReference type="ARBA" id="ARBA00007633"/>
    </source>
</evidence>
<evidence type="ECO:0000256" key="6">
    <source>
        <dbReference type="SAM" id="Phobius"/>
    </source>
</evidence>
<feature type="transmembrane region" description="Helical" evidence="6">
    <location>
        <begin position="651"/>
        <end position="672"/>
    </location>
</feature>
<dbReference type="GO" id="GO:0060271">
    <property type="term" value="P:cilium assembly"/>
    <property type="evidence" value="ECO:0007669"/>
    <property type="project" value="TreeGrafter"/>
</dbReference>
<dbReference type="GO" id="GO:1904491">
    <property type="term" value="P:protein localization to ciliary transition zone"/>
    <property type="evidence" value="ECO:0007669"/>
    <property type="project" value="TreeGrafter"/>
</dbReference>
<protein>
    <recommendedName>
        <fullName evidence="12">Tectonic-2</fullName>
    </recommendedName>
</protein>
<dbReference type="InterPro" id="IPR040354">
    <property type="entry name" value="TCTN1-3"/>
</dbReference>
<keyword evidence="11" id="KW-1185">Reference proteome</keyword>
<dbReference type="EMBL" id="JANPWB010000015">
    <property type="protein sequence ID" value="KAJ1093272.1"/>
    <property type="molecule type" value="Genomic_DNA"/>
</dbReference>
<evidence type="ECO:0000256" key="2">
    <source>
        <dbReference type="ARBA" id="ARBA00011495"/>
    </source>
</evidence>
<proteinExistence type="inferred from homology"/>
<keyword evidence="6" id="KW-0812">Transmembrane</keyword>
<keyword evidence="4" id="KW-0970">Cilium biogenesis/degradation</keyword>
<evidence type="ECO:0000256" key="3">
    <source>
        <dbReference type="ARBA" id="ARBA00022729"/>
    </source>
</evidence>
<evidence type="ECO:0000256" key="5">
    <source>
        <dbReference type="ARBA" id="ARBA00023180"/>
    </source>
</evidence>
<evidence type="ECO:0008006" key="12">
    <source>
        <dbReference type="Google" id="ProtNLM"/>
    </source>
</evidence>
<feature type="domain" description="Tectonic-1-3 N-terminal" evidence="9">
    <location>
        <begin position="140"/>
        <end position="248"/>
    </location>
</feature>
<dbReference type="GO" id="GO:0007224">
    <property type="term" value="P:smoothened signaling pathway"/>
    <property type="evidence" value="ECO:0007669"/>
    <property type="project" value="TreeGrafter"/>
</dbReference>
<evidence type="ECO:0000313" key="11">
    <source>
        <dbReference type="Proteomes" id="UP001066276"/>
    </source>
</evidence>
<dbReference type="GO" id="GO:0036038">
    <property type="term" value="C:MKS complex"/>
    <property type="evidence" value="ECO:0007669"/>
    <property type="project" value="TreeGrafter"/>
</dbReference>
<dbReference type="InterPro" id="IPR011677">
    <property type="entry name" value="TCTN1-3_dom"/>
</dbReference>
<keyword evidence="3 7" id="KW-0732">Signal</keyword>
<dbReference type="Pfam" id="PF25752">
    <property type="entry name" value="DUF1619_N"/>
    <property type="match status" value="1"/>
</dbReference>
<feature type="domain" description="Tectonic-1-3" evidence="8">
    <location>
        <begin position="268"/>
        <end position="414"/>
    </location>
</feature>
<evidence type="ECO:0000313" key="10">
    <source>
        <dbReference type="EMBL" id="KAJ1093272.1"/>
    </source>
</evidence>
<dbReference type="AlphaFoldDB" id="A0AAV7LSF9"/>
<comment type="caution">
    <text evidence="10">The sequence shown here is derived from an EMBL/GenBank/DDBJ whole genome shotgun (WGS) entry which is preliminary data.</text>
</comment>
<feature type="chain" id="PRO_5043832319" description="Tectonic-2" evidence="7">
    <location>
        <begin position="24"/>
        <end position="684"/>
    </location>
</feature>
<organism evidence="10 11">
    <name type="scientific">Pleurodeles waltl</name>
    <name type="common">Iberian ribbed newt</name>
    <dbReference type="NCBI Taxonomy" id="8319"/>
    <lineage>
        <taxon>Eukaryota</taxon>
        <taxon>Metazoa</taxon>
        <taxon>Chordata</taxon>
        <taxon>Craniata</taxon>
        <taxon>Vertebrata</taxon>
        <taxon>Euteleostomi</taxon>
        <taxon>Amphibia</taxon>
        <taxon>Batrachia</taxon>
        <taxon>Caudata</taxon>
        <taxon>Salamandroidea</taxon>
        <taxon>Salamandridae</taxon>
        <taxon>Pleurodelinae</taxon>
        <taxon>Pleurodeles</taxon>
    </lineage>
</organism>
<feature type="domain" description="Tectonic-1-3" evidence="8">
    <location>
        <begin position="425"/>
        <end position="605"/>
    </location>
</feature>
<keyword evidence="5" id="KW-0325">Glycoprotein</keyword>
<evidence type="ECO:0000256" key="4">
    <source>
        <dbReference type="ARBA" id="ARBA00022794"/>
    </source>
</evidence>
<feature type="signal peptide" evidence="7">
    <location>
        <begin position="1"/>
        <end position="23"/>
    </location>
</feature>
<dbReference type="InterPro" id="IPR057724">
    <property type="entry name" value="TCTN1-3_N"/>
</dbReference>
<dbReference type="Pfam" id="PF07773">
    <property type="entry name" value="TCTN_DUF1619"/>
    <property type="match status" value="2"/>
</dbReference>
<accession>A0AAV7LSF9</accession>
<comment type="subunit">
    <text evidence="2">Part of the tectonic-like complex (also named B9 complex).</text>
</comment>
<reference evidence="10" key="1">
    <citation type="journal article" date="2022" name="bioRxiv">
        <title>Sequencing and chromosome-scale assembly of the giantPleurodeles waltlgenome.</title>
        <authorList>
            <person name="Brown T."/>
            <person name="Elewa A."/>
            <person name="Iarovenko S."/>
            <person name="Subramanian E."/>
            <person name="Araus A.J."/>
            <person name="Petzold A."/>
            <person name="Susuki M."/>
            <person name="Suzuki K.-i.T."/>
            <person name="Hayashi T."/>
            <person name="Toyoda A."/>
            <person name="Oliveira C."/>
            <person name="Osipova E."/>
            <person name="Leigh N.D."/>
            <person name="Simon A."/>
            <person name="Yun M.H."/>
        </authorList>
    </citation>
    <scope>NUCLEOTIDE SEQUENCE</scope>
    <source>
        <strain evidence="10">20211129_DDA</strain>
        <tissue evidence="10">Liver</tissue>
    </source>
</reference>
<keyword evidence="6" id="KW-1133">Transmembrane helix</keyword>
<comment type="similarity">
    <text evidence="1">Belongs to the tectonic family.</text>
</comment>
<dbReference type="PANTHER" id="PTHR14611:SF6">
    <property type="entry name" value="TECTONIC-2"/>
    <property type="match status" value="1"/>
</dbReference>
<evidence type="ECO:0000259" key="9">
    <source>
        <dbReference type="Pfam" id="PF25752"/>
    </source>
</evidence>
<name>A0AAV7LSF9_PLEWA</name>